<evidence type="ECO:0000256" key="6">
    <source>
        <dbReference type="ARBA" id="ARBA00012194"/>
    </source>
</evidence>
<comment type="similarity">
    <text evidence="5">Belongs to the glycosyltransferase 47 family.</text>
</comment>
<feature type="domain" description="Exostosin GT47" evidence="21">
    <location>
        <begin position="92"/>
        <end position="368"/>
    </location>
</feature>
<dbReference type="AlphaFoldDB" id="A0A1I8NI87"/>
<gene>
    <name evidence="23" type="primary">101901385</name>
</gene>
<dbReference type="SUPFAM" id="SSF53448">
    <property type="entry name" value="Nucleotide-diphospho-sugar transferases"/>
    <property type="match status" value="1"/>
</dbReference>
<comment type="cofactor">
    <cofactor evidence="1">
        <name>Mn(2+)</name>
        <dbReference type="ChEBI" id="CHEBI:29035"/>
    </cofactor>
</comment>
<dbReference type="GO" id="GO:0015012">
    <property type="term" value="P:heparan sulfate proteoglycan biosynthetic process"/>
    <property type="evidence" value="ECO:0007669"/>
    <property type="project" value="UniProtKB-ARBA"/>
</dbReference>
<dbReference type="Pfam" id="PF03016">
    <property type="entry name" value="Exostosin_GT47"/>
    <property type="match status" value="1"/>
</dbReference>
<feature type="transmembrane region" description="Helical" evidence="20">
    <location>
        <begin position="16"/>
        <end position="36"/>
    </location>
</feature>
<evidence type="ECO:0000256" key="2">
    <source>
        <dbReference type="ARBA" id="ARBA00004323"/>
    </source>
</evidence>
<evidence type="ECO:0000256" key="14">
    <source>
        <dbReference type="ARBA" id="ARBA00023034"/>
    </source>
</evidence>
<dbReference type="EC" id="2.4.1.224" evidence="6"/>
<accession>A0A1I8NI87</accession>
<reference evidence="23" key="1">
    <citation type="submission" date="2020-05" db="UniProtKB">
        <authorList>
            <consortium name="EnsemblMetazoa"/>
        </authorList>
    </citation>
    <scope>IDENTIFICATION</scope>
    <source>
        <strain evidence="23">Aabys</strain>
    </source>
</reference>
<dbReference type="InterPro" id="IPR040911">
    <property type="entry name" value="Exostosin_GT47"/>
</dbReference>
<keyword evidence="13 20" id="KW-1133">Transmembrane helix</keyword>
<dbReference type="VEuPathDB" id="VectorBase:MDOMA2_020859"/>
<keyword evidence="15 20" id="KW-0472">Membrane</keyword>
<evidence type="ECO:0000256" key="18">
    <source>
        <dbReference type="ARBA" id="ARBA00023211"/>
    </source>
</evidence>
<organism evidence="23">
    <name type="scientific">Musca domestica</name>
    <name type="common">House fly</name>
    <dbReference type="NCBI Taxonomy" id="7370"/>
    <lineage>
        <taxon>Eukaryota</taxon>
        <taxon>Metazoa</taxon>
        <taxon>Ecdysozoa</taxon>
        <taxon>Arthropoda</taxon>
        <taxon>Hexapoda</taxon>
        <taxon>Insecta</taxon>
        <taxon>Pterygota</taxon>
        <taxon>Neoptera</taxon>
        <taxon>Endopterygota</taxon>
        <taxon>Diptera</taxon>
        <taxon>Brachycera</taxon>
        <taxon>Muscomorpha</taxon>
        <taxon>Muscoidea</taxon>
        <taxon>Muscidae</taxon>
        <taxon>Musca</taxon>
    </lineage>
</organism>
<comment type="subcellular location">
    <subcellularLocation>
        <location evidence="3">Endoplasmic reticulum membrane</location>
        <topology evidence="3">Single-pass type II membrane protein</topology>
    </subcellularLocation>
    <subcellularLocation>
        <location evidence="2">Golgi apparatus membrane</location>
        <topology evidence="2">Single-pass type II membrane protein</topology>
    </subcellularLocation>
</comment>
<evidence type="ECO:0000256" key="20">
    <source>
        <dbReference type="SAM" id="Phobius"/>
    </source>
</evidence>
<dbReference type="GO" id="GO:0050508">
    <property type="term" value="F:glucuronosyl-N-acetylglucosaminyl-proteoglycan 4-alpha-N-acetylglucosaminyltransferase activity"/>
    <property type="evidence" value="ECO:0007669"/>
    <property type="project" value="UniProtKB-EC"/>
</dbReference>
<evidence type="ECO:0000259" key="21">
    <source>
        <dbReference type="Pfam" id="PF03016"/>
    </source>
</evidence>
<evidence type="ECO:0000256" key="9">
    <source>
        <dbReference type="ARBA" id="ARBA00022692"/>
    </source>
</evidence>
<dbReference type="EnsemblMetazoa" id="MDOA015412-RB">
    <property type="protein sequence ID" value="MDOA015412-PB"/>
    <property type="gene ID" value="MDOA015412"/>
</dbReference>
<evidence type="ECO:0000256" key="12">
    <source>
        <dbReference type="ARBA" id="ARBA00022968"/>
    </source>
</evidence>
<dbReference type="eggNOG" id="KOG1022">
    <property type="taxonomic scope" value="Eukaryota"/>
</dbReference>
<keyword evidence="11" id="KW-0256">Endoplasmic reticulum</keyword>
<dbReference type="VEuPathDB" id="VectorBase:MDOA015412"/>
<evidence type="ECO:0000256" key="19">
    <source>
        <dbReference type="ARBA" id="ARBA00069568"/>
    </source>
</evidence>
<dbReference type="Gene3D" id="3.90.550.10">
    <property type="entry name" value="Spore Coat Polysaccharide Biosynthesis Protein SpsA, Chain A"/>
    <property type="match status" value="1"/>
</dbReference>
<proteinExistence type="inferred from homology"/>
<keyword evidence="12" id="KW-0735">Signal-anchor</keyword>
<evidence type="ECO:0000256" key="11">
    <source>
        <dbReference type="ARBA" id="ARBA00022824"/>
    </source>
</evidence>
<keyword evidence="8" id="KW-0808">Transferase</keyword>
<evidence type="ECO:0000256" key="3">
    <source>
        <dbReference type="ARBA" id="ARBA00004648"/>
    </source>
</evidence>
<evidence type="ECO:0000256" key="13">
    <source>
        <dbReference type="ARBA" id="ARBA00022989"/>
    </source>
</evidence>
<dbReference type="RefSeq" id="XP_005190910.2">
    <property type="nucleotide sequence ID" value="XM_005190853.4"/>
</dbReference>
<keyword evidence="18" id="KW-0464">Manganese</keyword>
<dbReference type="GO" id="GO:0005789">
    <property type="term" value="C:endoplasmic reticulum membrane"/>
    <property type="evidence" value="ECO:0007669"/>
    <property type="project" value="UniProtKB-SubCell"/>
</dbReference>
<dbReference type="PANTHER" id="PTHR48261">
    <property type="entry name" value="ACETYLGLUCOSAMINYLTRANSFERASE"/>
    <property type="match status" value="1"/>
</dbReference>
<keyword evidence="9 20" id="KW-0812">Transmembrane</keyword>
<dbReference type="Pfam" id="PF09258">
    <property type="entry name" value="Glyco_transf_64"/>
    <property type="match status" value="1"/>
</dbReference>
<evidence type="ECO:0000256" key="5">
    <source>
        <dbReference type="ARBA" id="ARBA00010271"/>
    </source>
</evidence>
<evidence type="ECO:0000256" key="15">
    <source>
        <dbReference type="ARBA" id="ARBA00023136"/>
    </source>
</evidence>
<evidence type="ECO:0000256" key="7">
    <source>
        <dbReference type="ARBA" id="ARBA00022676"/>
    </source>
</evidence>
<feature type="domain" description="Glycosyl transferase 64" evidence="22">
    <location>
        <begin position="444"/>
        <end position="689"/>
    </location>
</feature>
<keyword evidence="14" id="KW-0333">Golgi apparatus</keyword>
<dbReference type="GO" id="GO:0046872">
    <property type="term" value="F:metal ion binding"/>
    <property type="evidence" value="ECO:0007669"/>
    <property type="project" value="UniProtKB-KW"/>
</dbReference>
<protein>
    <recommendedName>
        <fullName evidence="19">Exostosin-2</fullName>
        <ecNumber evidence="6">2.4.1.224</ecNumber>
    </recommendedName>
</protein>
<dbReference type="OrthoDB" id="5954868at2759"/>
<keyword evidence="16" id="KW-1015">Disulfide bond</keyword>
<evidence type="ECO:0000256" key="8">
    <source>
        <dbReference type="ARBA" id="ARBA00022679"/>
    </source>
</evidence>
<dbReference type="FunFam" id="3.90.550.10:FF:000035">
    <property type="entry name" value="Putative Exostosin-2"/>
    <property type="match status" value="1"/>
</dbReference>
<evidence type="ECO:0000259" key="22">
    <source>
        <dbReference type="Pfam" id="PF09258"/>
    </source>
</evidence>
<dbReference type="KEGG" id="mde:101901385"/>
<keyword evidence="10" id="KW-0479">Metal-binding</keyword>
<dbReference type="GO" id="GO:0015020">
    <property type="term" value="F:glucuronosyltransferase activity"/>
    <property type="evidence" value="ECO:0007669"/>
    <property type="project" value="UniProtKB-ARBA"/>
</dbReference>
<dbReference type="InterPro" id="IPR029044">
    <property type="entry name" value="Nucleotide-diphossugar_trans"/>
</dbReference>
<comment type="pathway">
    <text evidence="4">Protein modification; protein glycosylation.</text>
</comment>
<evidence type="ECO:0000256" key="16">
    <source>
        <dbReference type="ARBA" id="ARBA00023157"/>
    </source>
</evidence>
<evidence type="ECO:0000256" key="17">
    <source>
        <dbReference type="ARBA" id="ARBA00023180"/>
    </source>
</evidence>
<evidence type="ECO:0000313" key="23">
    <source>
        <dbReference type="EnsemblMetazoa" id="MDOA015412-PB"/>
    </source>
</evidence>
<keyword evidence="17" id="KW-0325">Glycoprotein</keyword>
<dbReference type="PANTHER" id="PTHR48261:SF5">
    <property type="entry name" value="EXOSTOSIN GLYCOSYLTRANSFERASE 2"/>
    <property type="match status" value="1"/>
</dbReference>
<evidence type="ECO:0000256" key="1">
    <source>
        <dbReference type="ARBA" id="ARBA00001936"/>
    </source>
</evidence>
<evidence type="ECO:0000256" key="10">
    <source>
        <dbReference type="ARBA" id="ARBA00022723"/>
    </source>
</evidence>
<keyword evidence="7" id="KW-0328">Glycosyltransferase</keyword>
<evidence type="ECO:0000256" key="4">
    <source>
        <dbReference type="ARBA" id="ARBA00004922"/>
    </source>
</evidence>
<sequence>MLNKFALIRSECQQNIYVVLLLSTLVLTAITLYNAFYKAHRLHGEDNFNRISLDLNDIGEIRLTESIDRTRPRRSNCTIWTCMDPYRCGHDRITVYVYPLQEYVDANSGVEAAPLTQEFYQILETIVKSPYYTTNPNEACLFVPSIDLINQNNINLDLVNRALASLNYWDDGRNHLLFNMLPGVFPTFNTVLDVNTDHAMIAGGGFDSWSYRHGFDISIPVWSPLLRKHPLATSYSGGSADYLLLVAQLNILPKMLWILQGLAEENPKDILLLQQCNNKPSRKTRCLAADNGHEISYPSVLLKGTFCLLGPSLRLGNPDLLEMLAFNCIPVIVVDSYILPFEDVIDWSLASVRIREADIHLVLDTLKSISSEKAEEMKQQGRRLYENYFNSIRTLTMTTLEYIQCRLFPHTERNKKHWNFVDSSNGVALNPLFLSRVVSRSDGFTAVILTYDRVESLFLLIEKLSVVPSLHAILVVWNNQQKAPPLLSSFPAISRPIKVIQTSNNRLSNRFYPYKDIETEAILTIDDDINMLTEDEVEFGYEVWREFPDRIVGFPSRLHVWENLTSHWRYESEWTNQISMVLTGAAFHHKYWSHMYTYRMPEVIKDIVDGRMNCEDIAMNFLVANVTNKPPIKVTPRKKFKCPECANNEMLSADLNHMRERSRCIDEFTHIYGRMPLRTVEFRADPVLFKDNFPEKLKRFSDMGTL</sequence>
<dbReference type="InterPro" id="IPR004263">
    <property type="entry name" value="Exostosin"/>
</dbReference>
<dbReference type="GO" id="GO:0000139">
    <property type="term" value="C:Golgi membrane"/>
    <property type="evidence" value="ECO:0007669"/>
    <property type="project" value="UniProtKB-SubCell"/>
</dbReference>
<dbReference type="InterPro" id="IPR015338">
    <property type="entry name" value="GT64_dom"/>
</dbReference>
<dbReference type="EnsemblMetazoa" id="MDOA015412-RA">
    <property type="protein sequence ID" value="MDOA015412-PA"/>
    <property type="gene ID" value="MDOA015412"/>
</dbReference>
<name>A0A1I8NI87_MUSDO</name>
<dbReference type="STRING" id="7370.A0A1I8NI87"/>